<evidence type="ECO:0000313" key="2">
    <source>
        <dbReference type="EMBL" id="KAJ8395876.1"/>
    </source>
</evidence>
<gene>
    <name evidence="2" type="ORF">AAFF_G00027590</name>
</gene>
<dbReference type="AlphaFoldDB" id="A0AAD7WG53"/>
<comment type="caution">
    <text evidence="2">The sequence shown here is derived from an EMBL/GenBank/DDBJ whole genome shotgun (WGS) entry which is preliminary data.</text>
</comment>
<feature type="non-terminal residue" evidence="2">
    <location>
        <position position="347"/>
    </location>
</feature>
<protein>
    <submittedName>
        <fullName evidence="2">Uncharacterized protein</fullName>
    </submittedName>
</protein>
<dbReference type="Proteomes" id="UP001221898">
    <property type="component" value="Unassembled WGS sequence"/>
</dbReference>
<feature type="compositionally biased region" description="Low complexity" evidence="1">
    <location>
        <begin position="22"/>
        <end position="31"/>
    </location>
</feature>
<feature type="compositionally biased region" description="Low complexity" evidence="1">
    <location>
        <begin position="94"/>
        <end position="112"/>
    </location>
</feature>
<dbReference type="EMBL" id="JAINUG010000112">
    <property type="protein sequence ID" value="KAJ8395876.1"/>
    <property type="molecule type" value="Genomic_DNA"/>
</dbReference>
<dbReference type="GO" id="GO:0001837">
    <property type="term" value="P:epithelial to mesenchymal transition"/>
    <property type="evidence" value="ECO:0007669"/>
    <property type="project" value="TreeGrafter"/>
</dbReference>
<keyword evidence="3" id="KW-1185">Reference proteome</keyword>
<organism evidence="2 3">
    <name type="scientific">Aldrovandia affinis</name>
    <dbReference type="NCBI Taxonomy" id="143900"/>
    <lineage>
        <taxon>Eukaryota</taxon>
        <taxon>Metazoa</taxon>
        <taxon>Chordata</taxon>
        <taxon>Craniata</taxon>
        <taxon>Vertebrata</taxon>
        <taxon>Euteleostomi</taxon>
        <taxon>Actinopterygii</taxon>
        <taxon>Neopterygii</taxon>
        <taxon>Teleostei</taxon>
        <taxon>Notacanthiformes</taxon>
        <taxon>Halosauridae</taxon>
        <taxon>Aldrovandia</taxon>
    </lineage>
</organism>
<dbReference type="InterPro" id="IPR052655">
    <property type="entry name" value="AKNA_Centrosome-Trans_reg"/>
</dbReference>
<dbReference type="GO" id="GO:0005813">
    <property type="term" value="C:centrosome"/>
    <property type="evidence" value="ECO:0007669"/>
    <property type="project" value="TreeGrafter"/>
</dbReference>
<feature type="region of interest" description="Disordered" evidence="1">
    <location>
        <begin position="1"/>
        <end position="168"/>
    </location>
</feature>
<feature type="region of interest" description="Disordered" evidence="1">
    <location>
        <begin position="181"/>
        <end position="347"/>
    </location>
</feature>
<dbReference type="PANTHER" id="PTHR21510:SF15">
    <property type="entry name" value="MICROTUBULE ORGANIZATION PROTEIN AKNA"/>
    <property type="match status" value="1"/>
</dbReference>
<accession>A0AAD7WG53</accession>
<dbReference type="GO" id="GO:0060234">
    <property type="term" value="P:neuroblast delamination"/>
    <property type="evidence" value="ECO:0007669"/>
    <property type="project" value="TreeGrafter"/>
</dbReference>
<dbReference type="GO" id="GO:0021849">
    <property type="term" value="P:neuroblast division in subventricular zone"/>
    <property type="evidence" value="ECO:0007669"/>
    <property type="project" value="TreeGrafter"/>
</dbReference>
<feature type="compositionally biased region" description="Basic and acidic residues" evidence="1">
    <location>
        <begin position="217"/>
        <end position="241"/>
    </location>
</feature>
<proteinExistence type="predicted"/>
<dbReference type="PANTHER" id="PTHR21510">
    <property type="entry name" value="AKNA DOMAIN-CONTAINING PROTEIN"/>
    <property type="match status" value="1"/>
</dbReference>
<sequence>DGLASPETDSGFVGSESSRLTPAAAGLPPAAERVSHSVPLGERGVNSQPMTHHPASDSTPGPAPQRPPLRGRRGGPLCTPGVLRPGQGSRGGHSLPQPSPSASSSPQHWDSSLTSGFEPETHNLSDGEESTNQQPRHQRSPSPAVPRHHSDPLRALGSSQLTNRHEVIQSLQDEVTRLKERLEGSLRCPDPHSPIRLPPSAPEDPGQPHSIHAHTSRGREEAEKTKRAAEREVQNGRRESPRPAARKRSASVPQRRPELDITTDSENAQSIPMARSSRRIPEASAAQRGRRQPRSGALLRGPYTDQLYRLRTPGGGEETDGGERSSHACPKPALHHDGNSPLGLPWL</sequence>
<evidence type="ECO:0000256" key="1">
    <source>
        <dbReference type="SAM" id="MobiDB-lite"/>
    </source>
</evidence>
<evidence type="ECO:0000313" key="3">
    <source>
        <dbReference type="Proteomes" id="UP001221898"/>
    </source>
</evidence>
<name>A0AAD7WG53_9TELE</name>
<reference evidence="2" key="1">
    <citation type="journal article" date="2023" name="Science">
        <title>Genome structures resolve the early diversification of teleost fishes.</title>
        <authorList>
            <person name="Parey E."/>
            <person name="Louis A."/>
            <person name="Montfort J."/>
            <person name="Bouchez O."/>
            <person name="Roques C."/>
            <person name="Iampietro C."/>
            <person name="Lluch J."/>
            <person name="Castinel A."/>
            <person name="Donnadieu C."/>
            <person name="Desvignes T."/>
            <person name="Floi Bucao C."/>
            <person name="Jouanno E."/>
            <person name="Wen M."/>
            <person name="Mejri S."/>
            <person name="Dirks R."/>
            <person name="Jansen H."/>
            <person name="Henkel C."/>
            <person name="Chen W.J."/>
            <person name="Zahm M."/>
            <person name="Cabau C."/>
            <person name="Klopp C."/>
            <person name="Thompson A.W."/>
            <person name="Robinson-Rechavi M."/>
            <person name="Braasch I."/>
            <person name="Lecointre G."/>
            <person name="Bobe J."/>
            <person name="Postlethwait J.H."/>
            <person name="Berthelot C."/>
            <person name="Roest Crollius H."/>
            <person name="Guiguen Y."/>
        </authorList>
    </citation>
    <scope>NUCLEOTIDE SEQUENCE</scope>
    <source>
        <strain evidence="2">NC1722</strain>
    </source>
</reference>